<organism evidence="2">
    <name type="scientific">Arundo donax</name>
    <name type="common">Giant reed</name>
    <name type="synonym">Donax arundinaceus</name>
    <dbReference type="NCBI Taxonomy" id="35708"/>
    <lineage>
        <taxon>Eukaryota</taxon>
        <taxon>Viridiplantae</taxon>
        <taxon>Streptophyta</taxon>
        <taxon>Embryophyta</taxon>
        <taxon>Tracheophyta</taxon>
        <taxon>Spermatophyta</taxon>
        <taxon>Magnoliopsida</taxon>
        <taxon>Liliopsida</taxon>
        <taxon>Poales</taxon>
        <taxon>Poaceae</taxon>
        <taxon>PACMAD clade</taxon>
        <taxon>Arundinoideae</taxon>
        <taxon>Arundineae</taxon>
        <taxon>Arundo</taxon>
    </lineage>
</organism>
<protein>
    <submittedName>
        <fullName evidence="2">Uncharacterized protein</fullName>
    </submittedName>
</protein>
<feature type="compositionally biased region" description="Basic residues" evidence="1">
    <location>
        <begin position="58"/>
        <end position="81"/>
    </location>
</feature>
<accession>A0A0A9C6U4</accession>
<evidence type="ECO:0000256" key="1">
    <source>
        <dbReference type="SAM" id="MobiDB-lite"/>
    </source>
</evidence>
<feature type="region of interest" description="Disordered" evidence="1">
    <location>
        <begin position="40"/>
        <end position="106"/>
    </location>
</feature>
<dbReference type="EMBL" id="GBRH01227732">
    <property type="protein sequence ID" value="JAD70163.1"/>
    <property type="molecule type" value="Transcribed_RNA"/>
</dbReference>
<feature type="compositionally biased region" description="Polar residues" evidence="1">
    <location>
        <begin position="96"/>
        <end position="106"/>
    </location>
</feature>
<dbReference type="AlphaFoldDB" id="A0A0A9C6U4"/>
<name>A0A0A9C6U4_ARUDO</name>
<sequence>MKAVEREHGDPAPRLGEAAGDQVADLREDRLVEAEAAVESSLAATGAESIPDPSPLRIRLRLGRRRRRLHAGCGRKGRRRRDGGEHGGNAREARTAATSGKQGRRR</sequence>
<evidence type="ECO:0000313" key="2">
    <source>
        <dbReference type="EMBL" id="JAD70163.1"/>
    </source>
</evidence>
<feature type="region of interest" description="Disordered" evidence="1">
    <location>
        <begin position="1"/>
        <end position="23"/>
    </location>
</feature>
<reference evidence="2" key="1">
    <citation type="submission" date="2014-09" db="EMBL/GenBank/DDBJ databases">
        <authorList>
            <person name="Magalhaes I.L.F."/>
            <person name="Oliveira U."/>
            <person name="Santos F.R."/>
            <person name="Vidigal T.H.D.A."/>
            <person name="Brescovit A.D."/>
            <person name="Santos A.J."/>
        </authorList>
    </citation>
    <scope>NUCLEOTIDE SEQUENCE</scope>
    <source>
        <tissue evidence="2">Shoot tissue taken approximately 20 cm above the soil surface</tissue>
    </source>
</reference>
<proteinExistence type="predicted"/>
<feature type="compositionally biased region" description="Basic and acidic residues" evidence="1">
    <location>
        <begin position="1"/>
        <end position="11"/>
    </location>
</feature>
<reference evidence="2" key="2">
    <citation type="journal article" date="2015" name="Data Brief">
        <title>Shoot transcriptome of the giant reed, Arundo donax.</title>
        <authorList>
            <person name="Barrero R.A."/>
            <person name="Guerrero F.D."/>
            <person name="Moolhuijzen P."/>
            <person name="Goolsby J.A."/>
            <person name="Tidwell J."/>
            <person name="Bellgard S.E."/>
            <person name="Bellgard M.I."/>
        </authorList>
    </citation>
    <scope>NUCLEOTIDE SEQUENCE</scope>
    <source>
        <tissue evidence="2">Shoot tissue taken approximately 20 cm above the soil surface</tissue>
    </source>
</reference>
<feature type="compositionally biased region" description="Basic and acidic residues" evidence="1">
    <location>
        <begin position="82"/>
        <end position="94"/>
    </location>
</feature>